<keyword evidence="2" id="KW-0067">ATP-binding</keyword>
<organism evidence="2">
    <name type="scientific">Siphoviridae sp. ctKeG8</name>
    <dbReference type="NCBI Taxonomy" id="2825443"/>
    <lineage>
        <taxon>Viruses</taxon>
        <taxon>Duplodnaviria</taxon>
        <taxon>Heunggongvirae</taxon>
        <taxon>Uroviricota</taxon>
        <taxon>Caudoviricetes</taxon>
    </lineage>
</organism>
<dbReference type="InterPro" id="IPR027417">
    <property type="entry name" value="P-loop_NTPase"/>
</dbReference>
<dbReference type="SMART" id="SM00487">
    <property type="entry name" value="DEXDc"/>
    <property type="match status" value="1"/>
</dbReference>
<dbReference type="Pfam" id="PF00176">
    <property type="entry name" value="SNF2-rel_dom"/>
    <property type="match status" value="1"/>
</dbReference>
<dbReference type="InterPro" id="IPR038718">
    <property type="entry name" value="SNF2-like_sf"/>
</dbReference>
<proteinExistence type="predicted"/>
<keyword evidence="2" id="KW-0347">Helicase</keyword>
<dbReference type="InterPro" id="IPR014001">
    <property type="entry name" value="Helicase_ATP-bd"/>
</dbReference>
<keyword evidence="2" id="KW-0547">Nucleotide-binding</keyword>
<dbReference type="Gene3D" id="3.40.50.300">
    <property type="entry name" value="P-loop containing nucleotide triphosphate hydrolases"/>
    <property type="match status" value="1"/>
</dbReference>
<sequence length="455" mass="51360">MKYVPHKYQEAVIEQILKNQGTGVYLGMGLGKTSTTLSAIFQAMFDELSISKVLIVAPKKVAEATWQDEAAKWDCFKNLTFSTVLGTQAQRIQALARKADAYIINRENVVWLLEHMKYKPDFDMLVIDESTSFKDASTKRWKALRKVRACFKKIVLLTGTPRPNGLMDLWAQLYLLDGGKRLGRTLTEYRNNYFVPDKQNGPVVYSYRIRSSNAEKEIYDKISDICISLKAEDYRLMPDKLPPVTVPVVLDEKSQKAYRELEREYVTELQGEEITALSAAAVSNKLLQLANGAVYDGDKKVIPVHDAKITALKEIVEANDGNPILVFYNFKHDKDRIKEAFPDARELQNSGDIRDWNAGKVKLLIAHPASAGYGLNLQAGGHIIVWFGLTWSLEQYQQANARLERQGQKEPVIIHHLVAKGTVDELVMQALKRKENGQEAMMNAVKLLVEKDGGK</sequence>
<accession>A0A8S5PDC3</accession>
<dbReference type="SUPFAM" id="SSF52540">
    <property type="entry name" value="P-loop containing nucleoside triphosphate hydrolases"/>
    <property type="match status" value="2"/>
</dbReference>
<protein>
    <submittedName>
        <fullName evidence="2">Helicase of the snf2 rad54 family</fullName>
    </submittedName>
</protein>
<evidence type="ECO:0000313" key="2">
    <source>
        <dbReference type="EMBL" id="DAE04451.1"/>
    </source>
</evidence>
<dbReference type="PANTHER" id="PTHR10799">
    <property type="entry name" value="SNF2/RAD54 HELICASE FAMILY"/>
    <property type="match status" value="1"/>
</dbReference>
<feature type="domain" description="Helicase ATP-binding" evidence="1">
    <location>
        <begin position="13"/>
        <end position="179"/>
    </location>
</feature>
<dbReference type="PROSITE" id="PS51192">
    <property type="entry name" value="HELICASE_ATP_BIND_1"/>
    <property type="match status" value="1"/>
</dbReference>
<keyword evidence="2" id="KW-0378">Hydrolase</keyword>
<reference evidence="2" key="1">
    <citation type="journal article" date="2021" name="Proc. Natl. Acad. Sci. U.S.A.">
        <title>A Catalog of Tens of Thousands of Viruses from Human Metagenomes Reveals Hidden Associations with Chronic Diseases.</title>
        <authorList>
            <person name="Tisza M.J."/>
            <person name="Buck C.B."/>
        </authorList>
    </citation>
    <scope>NUCLEOTIDE SEQUENCE</scope>
    <source>
        <strain evidence="2">CtKeG8</strain>
    </source>
</reference>
<dbReference type="EMBL" id="BK015388">
    <property type="protein sequence ID" value="DAE04451.1"/>
    <property type="molecule type" value="Genomic_DNA"/>
</dbReference>
<dbReference type="GO" id="GO:0005524">
    <property type="term" value="F:ATP binding"/>
    <property type="evidence" value="ECO:0007669"/>
    <property type="project" value="InterPro"/>
</dbReference>
<dbReference type="GO" id="GO:0004386">
    <property type="term" value="F:helicase activity"/>
    <property type="evidence" value="ECO:0007669"/>
    <property type="project" value="UniProtKB-KW"/>
</dbReference>
<dbReference type="Gene3D" id="3.40.50.10810">
    <property type="entry name" value="Tandem AAA-ATPase domain"/>
    <property type="match status" value="1"/>
</dbReference>
<evidence type="ECO:0000259" key="1">
    <source>
        <dbReference type="PROSITE" id="PS51192"/>
    </source>
</evidence>
<dbReference type="InterPro" id="IPR000330">
    <property type="entry name" value="SNF2_N"/>
</dbReference>
<name>A0A8S5PDC3_9CAUD</name>